<feature type="compositionally biased region" description="Low complexity" evidence="1">
    <location>
        <begin position="90"/>
        <end position="101"/>
    </location>
</feature>
<protein>
    <submittedName>
        <fullName evidence="2">Uncharacterized protein</fullName>
    </submittedName>
</protein>
<keyword evidence="3" id="KW-1185">Reference proteome</keyword>
<evidence type="ECO:0000256" key="1">
    <source>
        <dbReference type="SAM" id="MobiDB-lite"/>
    </source>
</evidence>
<dbReference type="HOGENOM" id="CLU_900233_0_0_1"/>
<organism evidence="2 3">
    <name type="scientific">Dacryopinax primogenitus (strain DJM 731)</name>
    <name type="common">Brown rot fungus</name>
    <dbReference type="NCBI Taxonomy" id="1858805"/>
    <lineage>
        <taxon>Eukaryota</taxon>
        <taxon>Fungi</taxon>
        <taxon>Dikarya</taxon>
        <taxon>Basidiomycota</taxon>
        <taxon>Agaricomycotina</taxon>
        <taxon>Dacrymycetes</taxon>
        <taxon>Dacrymycetales</taxon>
        <taxon>Dacrymycetaceae</taxon>
        <taxon>Dacryopinax</taxon>
    </lineage>
</organism>
<gene>
    <name evidence="2" type="ORF">DACRYDRAFT_18866</name>
</gene>
<sequence>MKLDVKMMLAELELLAVRYDLQSQEPGQLALRMMIAAKWHALESEIGGDWGEKKGIVQVDNALIVSLNKQICQLEEAQLCPKKKQRPTLSSVDHSMSSKSSHPLVTDIPKSQLDPEEGTVSRYLQMELRNQMYVDIGYHIEGTMPNKGKSPVEELGTYMEPDFKGGINANANIKIRDVWWTLSTNKKWVKTAECPSSSKAAKLRQALRDFADNNHLEYEAIKDDLAHEDWLGDECSCDEDGTKNAGWQQLLFEMGKITQEEHDNPDLQVLKVKCPVWKSKNFWEWEKGLLTQYSRKRLHKGNHKLQEKK</sequence>
<dbReference type="GeneID" id="63686462"/>
<proteinExistence type="predicted"/>
<dbReference type="Proteomes" id="UP000030653">
    <property type="component" value="Unassembled WGS sequence"/>
</dbReference>
<evidence type="ECO:0000313" key="2">
    <source>
        <dbReference type="EMBL" id="EJT97131.1"/>
    </source>
</evidence>
<accession>M5FV12</accession>
<dbReference type="EMBL" id="JH795878">
    <property type="protein sequence ID" value="EJT97131.1"/>
    <property type="molecule type" value="Genomic_DNA"/>
</dbReference>
<dbReference type="RefSeq" id="XP_040624029.1">
    <property type="nucleotide sequence ID" value="XM_040771400.1"/>
</dbReference>
<dbReference type="AlphaFoldDB" id="M5FV12"/>
<feature type="region of interest" description="Disordered" evidence="1">
    <location>
        <begin position="83"/>
        <end position="116"/>
    </location>
</feature>
<dbReference type="OrthoDB" id="3045711at2759"/>
<name>M5FV12_DACPD</name>
<reference evidence="2 3" key="1">
    <citation type="journal article" date="2012" name="Science">
        <title>The Paleozoic origin of enzymatic lignin decomposition reconstructed from 31 fungal genomes.</title>
        <authorList>
            <person name="Floudas D."/>
            <person name="Binder M."/>
            <person name="Riley R."/>
            <person name="Barry K."/>
            <person name="Blanchette R.A."/>
            <person name="Henrissat B."/>
            <person name="Martinez A.T."/>
            <person name="Otillar R."/>
            <person name="Spatafora J.W."/>
            <person name="Yadav J.S."/>
            <person name="Aerts A."/>
            <person name="Benoit I."/>
            <person name="Boyd A."/>
            <person name="Carlson A."/>
            <person name="Copeland A."/>
            <person name="Coutinho P.M."/>
            <person name="de Vries R.P."/>
            <person name="Ferreira P."/>
            <person name="Findley K."/>
            <person name="Foster B."/>
            <person name="Gaskell J."/>
            <person name="Glotzer D."/>
            <person name="Gorecki P."/>
            <person name="Heitman J."/>
            <person name="Hesse C."/>
            <person name="Hori C."/>
            <person name="Igarashi K."/>
            <person name="Jurgens J.A."/>
            <person name="Kallen N."/>
            <person name="Kersten P."/>
            <person name="Kohler A."/>
            <person name="Kuees U."/>
            <person name="Kumar T.K.A."/>
            <person name="Kuo A."/>
            <person name="LaButti K."/>
            <person name="Larrondo L.F."/>
            <person name="Lindquist E."/>
            <person name="Ling A."/>
            <person name="Lombard V."/>
            <person name="Lucas S."/>
            <person name="Lundell T."/>
            <person name="Martin R."/>
            <person name="McLaughlin D.J."/>
            <person name="Morgenstern I."/>
            <person name="Morin E."/>
            <person name="Murat C."/>
            <person name="Nagy L.G."/>
            <person name="Nolan M."/>
            <person name="Ohm R.A."/>
            <person name="Patyshakuliyeva A."/>
            <person name="Rokas A."/>
            <person name="Ruiz-Duenas F.J."/>
            <person name="Sabat G."/>
            <person name="Salamov A."/>
            <person name="Samejima M."/>
            <person name="Schmutz J."/>
            <person name="Slot J.C."/>
            <person name="St John F."/>
            <person name="Stenlid J."/>
            <person name="Sun H."/>
            <person name="Sun S."/>
            <person name="Syed K."/>
            <person name="Tsang A."/>
            <person name="Wiebenga A."/>
            <person name="Young D."/>
            <person name="Pisabarro A."/>
            <person name="Eastwood D.C."/>
            <person name="Martin F."/>
            <person name="Cullen D."/>
            <person name="Grigoriev I.V."/>
            <person name="Hibbett D.S."/>
        </authorList>
    </citation>
    <scope>NUCLEOTIDE SEQUENCE [LARGE SCALE GENOMIC DNA]</scope>
    <source>
        <strain evidence="2 3">DJM-731 SS1</strain>
    </source>
</reference>
<evidence type="ECO:0000313" key="3">
    <source>
        <dbReference type="Proteomes" id="UP000030653"/>
    </source>
</evidence>